<dbReference type="RefSeq" id="WP_220168516.1">
    <property type="nucleotide sequence ID" value="NZ_JAIBOA010000015.1"/>
</dbReference>
<comment type="caution">
    <text evidence="1">The sequence shown here is derived from an EMBL/GenBank/DDBJ whole genome shotgun (WGS) entry which is preliminary data.</text>
</comment>
<evidence type="ECO:0000313" key="2">
    <source>
        <dbReference type="Proteomes" id="UP000774570"/>
    </source>
</evidence>
<evidence type="ECO:0008006" key="3">
    <source>
        <dbReference type="Google" id="ProtNLM"/>
    </source>
</evidence>
<evidence type="ECO:0000313" key="1">
    <source>
        <dbReference type="EMBL" id="MBW8485291.1"/>
    </source>
</evidence>
<accession>A0ABS7FYE6</accession>
<reference evidence="1 2" key="1">
    <citation type="submission" date="2021-07" db="EMBL/GenBank/DDBJ databases">
        <title>Actinomadura sp. PM05-2 isolated from lichen.</title>
        <authorList>
            <person name="Somphong A."/>
            <person name="Phongsopitanun W."/>
            <person name="Tanasupawat S."/>
            <person name="Peongsungnone V."/>
        </authorList>
    </citation>
    <scope>NUCLEOTIDE SEQUENCE [LARGE SCALE GENOMIC DNA]</scope>
    <source>
        <strain evidence="1 2">PM05-2</strain>
    </source>
</reference>
<gene>
    <name evidence="1" type="ORF">K1Y72_23125</name>
</gene>
<name>A0ABS7FYE6_9ACTN</name>
<sequence>MLAVLLVGGGLVLLLVIVAVVAVVAKSDDKPRRPLTLPSVTYGVPTTRPTTGTGTDVLGPTIRTAKGNTFTRGGSRTASCIARANSDLLTELASHPCVGQMQSALYMNPGQTVTTVVSIAKFASSSDASAISSATNGEAEPTLLYPTADSGLPRPSGKPGYWTRSWSQGSTVVYAQSYPSRGGQSGDRSGTVFLTAGELGTEVTNTILWSN</sequence>
<dbReference type="Proteomes" id="UP000774570">
    <property type="component" value="Unassembled WGS sequence"/>
</dbReference>
<organism evidence="1 2">
    <name type="scientific">Actinomadura parmotrematis</name>
    <dbReference type="NCBI Taxonomy" id="2864039"/>
    <lineage>
        <taxon>Bacteria</taxon>
        <taxon>Bacillati</taxon>
        <taxon>Actinomycetota</taxon>
        <taxon>Actinomycetes</taxon>
        <taxon>Streptosporangiales</taxon>
        <taxon>Thermomonosporaceae</taxon>
        <taxon>Actinomadura</taxon>
    </lineage>
</organism>
<dbReference type="EMBL" id="JAIBOA010000015">
    <property type="protein sequence ID" value="MBW8485291.1"/>
    <property type="molecule type" value="Genomic_DNA"/>
</dbReference>
<proteinExistence type="predicted"/>
<keyword evidence="2" id="KW-1185">Reference proteome</keyword>
<protein>
    <recommendedName>
        <fullName evidence="3">Serine/threonine protein kinase</fullName>
    </recommendedName>
</protein>